<gene>
    <name evidence="1" type="ORF">GCM10025862_39330</name>
</gene>
<keyword evidence="2" id="KW-1185">Reference proteome</keyword>
<evidence type="ECO:0000313" key="2">
    <source>
        <dbReference type="Proteomes" id="UP001157109"/>
    </source>
</evidence>
<organism evidence="1 2">
    <name type="scientific">Arsenicicoccus piscis</name>
    <dbReference type="NCBI Taxonomy" id="673954"/>
    <lineage>
        <taxon>Bacteria</taxon>
        <taxon>Bacillati</taxon>
        <taxon>Actinomycetota</taxon>
        <taxon>Actinomycetes</taxon>
        <taxon>Micrococcales</taxon>
        <taxon>Intrasporangiaceae</taxon>
        <taxon>Arsenicicoccus</taxon>
    </lineage>
</organism>
<proteinExistence type="predicted"/>
<accession>A0ABQ6HU40</accession>
<comment type="caution">
    <text evidence="1">The sequence shown here is derived from an EMBL/GenBank/DDBJ whole genome shotgun (WGS) entry which is preliminary data.</text>
</comment>
<protein>
    <recommendedName>
        <fullName evidence="3">Dimethyladenosine transferase</fullName>
    </recommendedName>
</protein>
<dbReference type="InterPro" id="IPR023393">
    <property type="entry name" value="START-like_dom_sf"/>
</dbReference>
<reference evidence="2" key="1">
    <citation type="journal article" date="2019" name="Int. J. Syst. Evol. Microbiol.">
        <title>The Global Catalogue of Microorganisms (GCM) 10K type strain sequencing project: providing services to taxonomists for standard genome sequencing and annotation.</title>
        <authorList>
            <consortium name="The Broad Institute Genomics Platform"/>
            <consortium name="The Broad Institute Genome Sequencing Center for Infectious Disease"/>
            <person name="Wu L."/>
            <person name="Ma J."/>
        </authorList>
    </citation>
    <scope>NUCLEOTIDE SEQUENCE [LARGE SCALE GENOMIC DNA]</scope>
    <source>
        <strain evidence="2">NBRC 105830</strain>
    </source>
</reference>
<dbReference type="EMBL" id="BSUJ01000001">
    <property type="protein sequence ID" value="GMA21912.1"/>
    <property type="molecule type" value="Genomic_DNA"/>
</dbReference>
<name>A0ABQ6HU40_9MICO</name>
<sequence>MTLISHTRVVPAPAQQIFDLLADPAQHPVIDGSGTVRGSTESRPERLHLGSTFGMTMRIGVPYRIANRVVEFEEGQVIAWRHFAGHRWRYLLEPIDDEHTRVTEEFDLRRVKDKRWIYERLGFIERNDRAIKETLDRLEQWAVDRRAGAY</sequence>
<dbReference type="Proteomes" id="UP001157109">
    <property type="component" value="Unassembled WGS sequence"/>
</dbReference>
<evidence type="ECO:0008006" key="3">
    <source>
        <dbReference type="Google" id="ProtNLM"/>
    </source>
</evidence>
<dbReference type="InterPro" id="IPR019587">
    <property type="entry name" value="Polyketide_cyclase/dehydratase"/>
</dbReference>
<dbReference type="SUPFAM" id="SSF55961">
    <property type="entry name" value="Bet v1-like"/>
    <property type="match status" value="1"/>
</dbReference>
<dbReference type="Gene3D" id="3.30.530.20">
    <property type="match status" value="1"/>
</dbReference>
<dbReference type="RefSeq" id="WP_284285092.1">
    <property type="nucleotide sequence ID" value="NZ_BSUJ01000001.1"/>
</dbReference>
<evidence type="ECO:0000313" key="1">
    <source>
        <dbReference type="EMBL" id="GMA21912.1"/>
    </source>
</evidence>
<dbReference type="Pfam" id="PF10604">
    <property type="entry name" value="Polyketide_cyc2"/>
    <property type="match status" value="1"/>
</dbReference>